<evidence type="ECO:0000313" key="7">
    <source>
        <dbReference type="EMBL" id="CAK9117313.1"/>
    </source>
</evidence>
<dbReference type="PROSITE" id="PS50199">
    <property type="entry name" value="ZF_RANBP2_2"/>
    <property type="match status" value="1"/>
</dbReference>
<organism evidence="7 8">
    <name type="scientific">Durusdinium trenchii</name>
    <dbReference type="NCBI Taxonomy" id="1381693"/>
    <lineage>
        <taxon>Eukaryota</taxon>
        <taxon>Sar</taxon>
        <taxon>Alveolata</taxon>
        <taxon>Dinophyceae</taxon>
        <taxon>Suessiales</taxon>
        <taxon>Symbiodiniaceae</taxon>
        <taxon>Durusdinium</taxon>
    </lineage>
</organism>
<dbReference type="PANTHER" id="PTHR45856:SF24">
    <property type="entry name" value="FUNGAL LIPASE-LIKE DOMAIN-CONTAINING PROTEIN"/>
    <property type="match status" value="1"/>
</dbReference>
<dbReference type="InterPro" id="IPR001876">
    <property type="entry name" value="Znf_RanBP2"/>
</dbReference>
<evidence type="ECO:0000256" key="4">
    <source>
        <dbReference type="PROSITE-ProRule" id="PRU00322"/>
    </source>
</evidence>
<dbReference type="Pfam" id="PF01764">
    <property type="entry name" value="Lipase_3"/>
    <property type="match status" value="1"/>
</dbReference>
<dbReference type="EMBL" id="CAXAMN010028650">
    <property type="protein sequence ID" value="CAK9117313.1"/>
    <property type="molecule type" value="Genomic_DNA"/>
</dbReference>
<feature type="region of interest" description="Disordered" evidence="5">
    <location>
        <begin position="1097"/>
        <end position="1121"/>
    </location>
</feature>
<comment type="caution">
    <text evidence="7">The sequence shown here is derived from an EMBL/GenBank/DDBJ whole genome shotgun (WGS) entry which is preliminary data.</text>
</comment>
<feature type="region of interest" description="Disordered" evidence="5">
    <location>
        <begin position="339"/>
        <end position="391"/>
    </location>
</feature>
<feature type="region of interest" description="Disordered" evidence="5">
    <location>
        <begin position="608"/>
        <end position="627"/>
    </location>
</feature>
<evidence type="ECO:0000256" key="2">
    <source>
        <dbReference type="ARBA" id="ARBA00022771"/>
    </source>
</evidence>
<accession>A0ABP0SY10</accession>
<keyword evidence="3" id="KW-0862">Zinc</keyword>
<dbReference type="Gene3D" id="3.40.50.1820">
    <property type="entry name" value="alpha/beta hydrolase"/>
    <property type="match status" value="2"/>
</dbReference>
<feature type="compositionally biased region" description="Basic and acidic residues" evidence="5">
    <location>
        <begin position="686"/>
        <end position="699"/>
    </location>
</feature>
<keyword evidence="2 4" id="KW-0863">Zinc-finger</keyword>
<dbReference type="InterPro" id="IPR051218">
    <property type="entry name" value="Sec_MonoDiacylglyc_Lipase"/>
</dbReference>
<feature type="compositionally biased region" description="Basic and acidic residues" evidence="5">
    <location>
        <begin position="494"/>
        <end position="521"/>
    </location>
</feature>
<evidence type="ECO:0000313" key="8">
    <source>
        <dbReference type="Proteomes" id="UP001642484"/>
    </source>
</evidence>
<evidence type="ECO:0000256" key="5">
    <source>
        <dbReference type="SAM" id="MobiDB-lite"/>
    </source>
</evidence>
<feature type="region of interest" description="Disordered" evidence="5">
    <location>
        <begin position="494"/>
        <end position="535"/>
    </location>
</feature>
<evidence type="ECO:0000256" key="1">
    <source>
        <dbReference type="ARBA" id="ARBA00022723"/>
    </source>
</evidence>
<feature type="compositionally biased region" description="Acidic residues" evidence="5">
    <location>
        <begin position="614"/>
        <end position="625"/>
    </location>
</feature>
<protein>
    <recommendedName>
        <fullName evidence="6">RanBP2-type domain-containing protein</fullName>
    </recommendedName>
</protein>
<evidence type="ECO:0000256" key="3">
    <source>
        <dbReference type="ARBA" id="ARBA00022833"/>
    </source>
</evidence>
<dbReference type="Proteomes" id="UP001642484">
    <property type="component" value="Unassembled WGS sequence"/>
</dbReference>
<dbReference type="Gene3D" id="1.25.40.10">
    <property type="entry name" value="Tetratricopeptide repeat domain"/>
    <property type="match status" value="1"/>
</dbReference>
<name>A0ABP0SY10_9DINO</name>
<keyword evidence="8" id="KW-1185">Reference proteome</keyword>
<feature type="region of interest" description="Disordered" evidence="5">
    <location>
        <begin position="683"/>
        <end position="710"/>
    </location>
</feature>
<proteinExistence type="predicted"/>
<feature type="compositionally biased region" description="Polar residues" evidence="5">
    <location>
        <begin position="700"/>
        <end position="710"/>
    </location>
</feature>
<dbReference type="InterPro" id="IPR002921">
    <property type="entry name" value="Fungal_lipase-type"/>
</dbReference>
<feature type="domain" description="RanBP2-type" evidence="6">
    <location>
        <begin position="720"/>
        <end position="749"/>
    </location>
</feature>
<reference evidence="7 8" key="1">
    <citation type="submission" date="2024-02" db="EMBL/GenBank/DDBJ databases">
        <authorList>
            <person name="Chen Y."/>
            <person name="Shah S."/>
            <person name="Dougan E. K."/>
            <person name="Thang M."/>
            <person name="Chan C."/>
        </authorList>
    </citation>
    <scope>NUCLEOTIDE SEQUENCE [LARGE SCALE GENOMIC DNA]</scope>
</reference>
<evidence type="ECO:0000259" key="6">
    <source>
        <dbReference type="PROSITE" id="PS50199"/>
    </source>
</evidence>
<dbReference type="SUPFAM" id="SSF48452">
    <property type="entry name" value="TPR-like"/>
    <property type="match status" value="1"/>
</dbReference>
<gene>
    <name evidence="7" type="ORF">CCMP2556_LOCUS54669</name>
</gene>
<keyword evidence="1" id="KW-0479">Metal-binding</keyword>
<feature type="compositionally biased region" description="Basic and acidic residues" evidence="5">
    <location>
        <begin position="358"/>
        <end position="374"/>
    </location>
</feature>
<sequence>MSGATEIAGVGELLKGDWRGAMEKRKEVWKEASTEDGRLVLQQKADAAVKRAKQQAMIRLAHGMELMQGGARHRHRSVRLLECKHLRLRAPWAMGDASAERCELAAEELLREGHAEAAALRYERALQLRLKACEAPSQLALTAEALAKASNHACKDFSAPQAERQLQRSLRLLDEVLDLQGAPHVNLLSCINLTLANLASLHQRAGRRTMALKLLREAEALGASITPAEAAATQLSLCALLSQLGRHPEAEQHAAQAVSFAEADVLQQGTGGSVTREILREKASTLAVAYNNLAVQREYLGHEDCLALYEKAIILAEGHMEKDNPLLATLQGSHRNALQMQVERKSKHRPSSSTVRAAKPETSHRPRSAVEPRRRPQSASVGRGLSRASRQSQLTKELLNLLRPEQREIVLARAKQKDVEPLPIDCEDMSLLTGGAQAFAEGACCSGPCEGTDEGWAASASGGCRSEACEAGSDPFALRRSSTFERLQHARDFARAQEAEDGAEERRTADPPAERRMEAPTRWRRHRTDGRRDTGGGRLAAVKIQRAWACFQRKRRRRVALWLQASLRCQLAQVQLVKECRAARTIQRKLRRHQRILAEKVAKVAEAPCKADADQEEEAPVEDNTAEGQVAEADTACKPDAAAAAFHVQPGNCESAGINLAREFPTESSADEPRAKTVDVLVDPPQKPELEHEPHDSVDRLSNGTRDTTASEAEDMLNPRCDAWRCPTCGLLNEVCPEMCVLCEGPRPSGAPAVPPPVRPMWPMRGRKQRGLAYLEAPSTNTECWVWTLVYGLCGMIWRFKASKRLVVAWRGTSDFGDVLTDIAVPLGGGAHPRIIRDLGKVHEGFSRAYDSAGALGGRRSGFTKAPWCDAGNPRGRSPAICGGLTAQIIFTGHSLGLGGSGTIGPADPKGATMAENRRLTMRGGALATLSSVDVARTIRALAPERDSAMPERLFGRWLRRVCTGASENWASGLPAVFGQADEVGQVEEICPLRCRREKQTEQHTRKMVDPSDLKDAMGAQIVNVTFGAPRVGGARLCVQCDEYAGVLGVPRTWRVFSTSDVVPTVPPKYLWGGAGAYQERFLLLWMRREGSKPAIDDHSLEGKGILEQKKRNDLRERHPV</sequence>
<dbReference type="PROSITE" id="PS01358">
    <property type="entry name" value="ZF_RANBP2_1"/>
    <property type="match status" value="1"/>
</dbReference>
<dbReference type="InterPro" id="IPR011990">
    <property type="entry name" value="TPR-like_helical_dom_sf"/>
</dbReference>
<dbReference type="SUPFAM" id="SSF53474">
    <property type="entry name" value="alpha/beta-Hydrolases"/>
    <property type="match status" value="1"/>
</dbReference>
<dbReference type="PANTHER" id="PTHR45856">
    <property type="entry name" value="ALPHA/BETA-HYDROLASES SUPERFAMILY PROTEIN"/>
    <property type="match status" value="1"/>
</dbReference>
<dbReference type="InterPro" id="IPR029058">
    <property type="entry name" value="AB_hydrolase_fold"/>
</dbReference>